<feature type="region of interest" description="Disordered" evidence="1">
    <location>
        <begin position="196"/>
        <end position="313"/>
    </location>
</feature>
<dbReference type="Proteomes" id="UP000695007">
    <property type="component" value="Unplaced"/>
</dbReference>
<feature type="compositionally biased region" description="Basic residues" evidence="1">
    <location>
        <begin position="288"/>
        <end position="297"/>
    </location>
</feature>
<feature type="compositionally biased region" description="Low complexity" evidence="1">
    <location>
        <begin position="254"/>
        <end position="273"/>
    </location>
</feature>
<evidence type="ECO:0000313" key="3">
    <source>
        <dbReference type="Proteomes" id="UP000695007"/>
    </source>
</evidence>
<evidence type="ECO:0000256" key="1">
    <source>
        <dbReference type="SAM" id="MobiDB-lite"/>
    </source>
</evidence>
<feature type="compositionally biased region" description="Low complexity" evidence="1">
    <location>
        <begin position="198"/>
        <end position="219"/>
    </location>
</feature>
<reference evidence="4" key="1">
    <citation type="submission" date="2025-08" db="UniProtKB">
        <authorList>
            <consortium name="RefSeq"/>
        </authorList>
    </citation>
    <scope>IDENTIFICATION</scope>
</reference>
<gene>
    <name evidence="4" type="primary">LOC105366130</name>
</gene>
<keyword evidence="3" id="KW-1185">Reference proteome</keyword>
<feature type="domain" description="Serine/arginine repetitive matrix protein C-terminal" evidence="2">
    <location>
        <begin position="236"/>
        <end position="301"/>
    </location>
</feature>
<dbReference type="InterPro" id="IPR029360">
    <property type="entry name" value="SRRM_C"/>
</dbReference>
<protein>
    <submittedName>
        <fullName evidence="4">Serine/arginine repetitive matrix protein 4-like</fullName>
    </submittedName>
</protein>
<feature type="compositionally biased region" description="Low complexity" evidence="1">
    <location>
        <begin position="226"/>
        <end position="240"/>
    </location>
</feature>
<feature type="compositionally biased region" description="Polar residues" evidence="1">
    <location>
        <begin position="241"/>
        <end position="253"/>
    </location>
</feature>
<dbReference type="KEGG" id="csol:105366130"/>
<proteinExistence type="predicted"/>
<name>A0AAJ6YRC0_9HYME</name>
<organism evidence="3 4">
    <name type="scientific">Ceratosolen solmsi marchali</name>
    <dbReference type="NCBI Taxonomy" id="326594"/>
    <lineage>
        <taxon>Eukaryota</taxon>
        <taxon>Metazoa</taxon>
        <taxon>Ecdysozoa</taxon>
        <taxon>Arthropoda</taxon>
        <taxon>Hexapoda</taxon>
        <taxon>Insecta</taxon>
        <taxon>Pterygota</taxon>
        <taxon>Neoptera</taxon>
        <taxon>Endopterygota</taxon>
        <taxon>Hymenoptera</taxon>
        <taxon>Apocrita</taxon>
        <taxon>Proctotrupomorpha</taxon>
        <taxon>Chalcidoidea</taxon>
        <taxon>Agaonidae</taxon>
        <taxon>Agaoninae</taxon>
        <taxon>Ceratosolen</taxon>
    </lineage>
</organism>
<dbReference type="Pfam" id="PF15230">
    <property type="entry name" value="SRRM_C"/>
    <property type="match status" value="1"/>
</dbReference>
<dbReference type="RefSeq" id="XP_011502761.1">
    <property type="nucleotide sequence ID" value="XM_011504459.1"/>
</dbReference>
<evidence type="ECO:0000259" key="2">
    <source>
        <dbReference type="Pfam" id="PF15230"/>
    </source>
</evidence>
<accession>A0AAJ6YRC0</accession>
<dbReference type="AlphaFoldDB" id="A0AAJ6YRC0"/>
<dbReference type="GeneID" id="105366130"/>
<evidence type="ECO:0000313" key="4">
    <source>
        <dbReference type="RefSeq" id="XP_011502761.1"/>
    </source>
</evidence>
<sequence length="340" mass="38166">MGDEEIFKNNVGKTKLRQLSLVSKINLSENSSKYDINLCDDFKTANMFSQYFNIDNDSLNVANSDIISSKELSNSFLSDKSKDMKFSKKNDINLKETFSFFQLSSSSQSTSFSQSLTPLKNCPDTNSWPKIFLLQNNASNLVVKEDIKYSKPNEKELISPIQSSLVKSSSESELSRSQTPRLSRYIQNLNSNYKTRSRSISFSKKSRSISRSVSRNSGGVRKRSSSKSSTQTVTSSTRRSCNTYSCSSQSTTLSRRISSPASTNSSRSRSTSIPRRHGSPSFLDRRRITSARKRPIPYHRPTPSPLSSTSSTCRSNYSLWSPESYRSSRAPSCNSPYVIS</sequence>